<comment type="caution">
    <text evidence="3">The sequence shown here is derived from an EMBL/GenBank/DDBJ whole genome shotgun (WGS) entry which is preliminary data.</text>
</comment>
<gene>
    <name evidence="3" type="ORF">GCM10007859_22300</name>
</gene>
<evidence type="ECO:0000256" key="1">
    <source>
        <dbReference type="SAM" id="MobiDB-lite"/>
    </source>
</evidence>
<feature type="chain" id="PRO_5046259867" description="RcnB family protein" evidence="2">
    <location>
        <begin position="22"/>
        <end position="199"/>
    </location>
</feature>
<name>A0ABQ6BQQ9_9CAUL</name>
<evidence type="ECO:0000313" key="3">
    <source>
        <dbReference type="EMBL" id="GLS02208.1"/>
    </source>
</evidence>
<dbReference type="InterPro" id="IPR024572">
    <property type="entry name" value="RcnB"/>
</dbReference>
<accession>A0ABQ6BQQ9</accession>
<keyword evidence="4" id="KW-1185">Reference proteome</keyword>
<evidence type="ECO:0008006" key="5">
    <source>
        <dbReference type="Google" id="ProtNLM"/>
    </source>
</evidence>
<dbReference type="Pfam" id="PF11776">
    <property type="entry name" value="RcnB"/>
    <property type="match status" value="1"/>
</dbReference>
<sequence length="199" mass="24666">MNRLTKAAVLGLVLATAAPMAAEAQSRGDRRENRRDYREDRRDDRQDYRRERRDDRRDWRQGEYDSRREYREDRRDDRRDFREERREDRQDFRREQRWDRNNRDWWRGRNDFRDYRGARNGYWYAPSYGYYRVEPRYYGQRWQRGHYLPSSYRSYYVRDPYAYGLRPAPRGYRYVHAGNDIVLIAIATGLIASVLSGVY</sequence>
<dbReference type="RefSeq" id="WP_284223086.1">
    <property type="nucleotide sequence ID" value="NZ_BSOY01000056.1"/>
</dbReference>
<reference evidence="4" key="1">
    <citation type="journal article" date="2019" name="Int. J. Syst. Evol. Microbiol.">
        <title>The Global Catalogue of Microorganisms (GCM) 10K type strain sequencing project: providing services to taxonomists for standard genome sequencing and annotation.</title>
        <authorList>
            <consortium name="The Broad Institute Genomics Platform"/>
            <consortium name="The Broad Institute Genome Sequencing Center for Infectious Disease"/>
            <person name="Wu L."/>
            <person name="Ma J."/>
        </authorList>
    </citation>
    <scope>NUCLEOTIDE SEQUENCE [LARGE SCALE GENOMIC DNA]</scope>
    <source>
        <strain evidence="4">NBRC 110107</strain>
    </source>
</reference>
<protein>
    <recommendedName>
        <fullName evidence="5">RcnB family protein</fullName>
    </recommendedName>
</protein>
<dbReference type="Proteomes" id="UP001156921">
    <property type="component" value="Unassembled WGS sequence"/>
</dbReference>
<organism evidence="3 4">
    <name type="scientific">Brevundimonas denitrificans</name>
    <dbReference type="NCBI Taxonomy" id="1443434"/>
    <lineage>
        <taxon>Bacteria</taxon>
        <taxon>Pseudomonadati</taxon>
        <taxon>Pseudomonadota</taxon>
        <taxon>Alphaproteobacteria</taxon>
        <taxon>Caulobacterales</taxon>
        <taxon>Caulobacteraceae</taxon>
        <taxon>Brevundimonas</taxon>
    </lineage>
</organism>
<dbReference type="Gene3D" id="3.10.450.160">
    <property type="entry name" value="inner membrane protein cigr"/>
    <property type="match status" value="1"/>
</dbReference>
<dbReference type="EMBL" id="BSOY01000056">
    <property type="protein sequence ID" value="GLS02208.1"/>
    <property type="molecule type" value="Genomic_DNA"/>
</dbReference>
<evidence type="ECO:0000256" key="2">
    <source>
        <dbReference type="SAM" id="SignalP"/>
    </source>
</evidence>
<feature type="compositionally biased region" description="Basic and acidic residues" evidence="1">
    <location>
        <begin position="26"/>
        <end position="45"/>
    </location>
</feature>
<keyword evidence="2" id="KW-0732">Signal</keyword>
<evidence type="ECO:0000313" key="4">
    <source>
        <dbReference type="Proteomes" id="UP001156921"/>
    </source>
</evidence>
<proteinExistence type="predicted"/>
<feature type="signal peptide" evidence="2">
    <location>
        <begin position="1"/>
        <end position="21"/>
    </location>
</feature>
<feature type="region of interest" description="Disordered" evidence="1">
    <location>
        <begin position="20"/>
        <end position="45"/>
    </location>
</feature>